<proteinExistence type="predicted"/>
<dbReference type="AlphaFoldDB" id="A0AAW0YHC0"/>
<keyword evidence="3" id="KW-0645">Protease</keyword>
<dbReference type="PANTHER" id="PTHR43982">
    <property type="entry name" value="UBIQUITIN CARBOXYL-TERMINAL HYDROLASE"/>
    <property type="match status" value="1"/>
</dbReference>
<keyword evidence="9" id="KW-1185">Reference proteome</keyword>
<organism evidence="8 9">
    <name type="scientific">Kwoniella newhampshirensis</name>
    <dbReference type="NCBI Taxonomy" id="1651941"/>
    <lineage>
        <taxon>Eukaryota</taxon>
        <taxon>Fungi</taxon>
        <taxon>Dikarya</taxon>
        <taxon>Basidiomycota</taxon>
        <taxon>Agaricomycotina</taxon>
        <taxon>Tremellomycetes</taxon>
        <taxon>Tremellales</taxon>
        <taxon>Cryptococcaceae</taxon>
        <taxon>Kwoniella</taxon>
    </lineage>
</organism>
<reference evidence="8 9" key="1">
    <citation type="journal article" date="2024" name="bioRxiv">
        <title>Comparative genomics of Cryptococcus and Kwoniella reveals pathogenesis evolution and contrasting karyotype dynamics via intercentromeric recombination or chromosome fusion.</title>
        <authorList>
            <person name="Coelho M.A."/>
            <person name="David-Palma M."/>
            <person name="Shea T."/>
            <person name="Bowers K."/>
            <person name="McGinley-Smith S."/>
            <person name="Mohammad A.W."/>
            <person name="Gnirke A."/>
            <person name="Yurkov A.M."/>
            <person name="Nowrousian M."/>
            <person name="Sun S."/>
            <person name="Cuomo C.A."/>
            <person name="Heitman J."/>
        </authorList>
    </citation>
    <scope>NUCLEOTIDE SEQUENCE [LARGE SCALE GENOMIC DNA]</scope>
    <source>
        <strain evidence="8 9">CBS 13917</strain>
    </source>
</reference>
<protein>
    <recommendedName>
        <fullName evidence="2">ubiquitinyl hydrolase 1</fullName>
        <ecNumber evidence="2">3.4.19.12</ecNumber>
    </recommendedName>
</protein>
<evidence type="ECO:0000256" key="6">
    <source>
        <dbReference type="ARBA" id="ARBA00022807"/>
    </source>
</evidence>
<evidence type="ECO:0000313" key="8">
    <source>
        <dbReference type="EMBL" id="KAK8846714.1"/>
    </source>
</evidence>
<dbReference type="SUPFAM" id="SSF54236">
    <property type="entry name" value="Ubiquitin-like"/>
    <property type="match status" value="1"/>
</dbReference>
<dbReference type="Proteomes" id="UP001388673">
    <property type="component" value="Unassembled WGS sequence"/>
</dbReference>
<comment type="catalytic activity">
    <reaction evidence="1">
        <text>Thiol-dependent hydrolysis of ester, thioester, amide, peptide and isopeptide bonds formed by the C-terminal Gly of ubiquitin (a 76-residue protein attached to proteins as an intracellular targeting signal).</text>
        <dbReference type="EC" id="3.4.19.12"/>
    </reaction>
</comment>
<keyword evidence="4" id="KW-0833">Ubl conjugation pathway</keyword>
<evidence type="ECO:0000313" key="9">
    <source>
        <dbReference type="Proteomes" id="UP001388673"/>
    </source>
</evidence>
<dbReference type="GO" id="GO:0004843">
    <property type="term" value="F:cysteine-type deubiquitinase activity"/>
    <property type="evidence" value="ECO:0007669"/>
    <property type="project" value="UniProtKB-EC"/>
</dbReference>
<dbReference type="InterPro" id="IPR029071">
    <property type="entry name" value="Ubiquitin-like_domsf"/>
</dbReference>
<dbReference type="GO" id="GO:0043161">
    <property type="term" value="P:proteasome-mediated ubiquitin-dependent protein catabolic process"/>
    <property type="evidence" value="ECO:0007669"/>
    <property type="project" value="InterPro"/>
</dbReference>
<dbReference type="KEGG" id="kne:92183059"/>
<dbReference type="InterPro" id="IPR038765">
    <property type="entry name" value="Papain-like_cys_pep_sf"/>
</dbReference>
<dbReference type="GO" id="GO:0061136">
    <property type="term" value="P:regulation of proteasomal protein catabolic process"/>
    <property type="evidence" value="ECO:0007669"/>
    <property type="project" value="TreeGrafter"/>
</dbReference>
<dbReference type="RefSeq" id="XP_066800664.1">
    <property type="nucleotide sequence ID" value="XM_066948891.1"/>
</dbReference>
<evidence type="ECO:0000259" key="7">
    <source>
        <dbReference type="PROSITE" id="PS50053"/>
    </source>
</evidence>
<dbReference type="EMBL" id="JBCAWK010000011">
    <property type="protein sequence ID" value="KAK8846714.1"/>
    <property type="molecule type" value="Genomic_DNA"/>
</dbReference>
<evidence type="ECO:0000256" key="4">
    <source>
        <dbReference type="ARBA" id="ARBA00022786"/>
    </source>
</evidence>
<dbReference type="PANTHER" id="PTHR43982:SF1">
    <property type="entry name" value="UBIQUITIN CARBOXYL-TERMINAL HYDROLASE 14"/>
    <property type="match status" value="1"/>
</dbReference>
<evidence type="ECO:0000256" key="1">
    <source>
        <dbReference type="ARBA" id="ARBA00000707"/>
    </source>
</evidence>
<gene>
    <name evidence="8" type="ORF">IAR55_005801</name>
</gene>
<dbReference type="PROSITE" id="PS50053">
    <property type="entry name" value="UBIQUITIN_2"/>
    <property type="match status" value="1"/>
</dbReference>
<dbReference type="GO" id="GO:0070628">
    <property type="term" value="F:proteasome binding"/>
    <property type="evidence" value="ECO:0007669"/>
    <property type="project" value="TreeGrafter"/>
</dbReference>
<name>A0AAW0YHC0_9TREE</name>
<dbReference type="Pfam" id="PF00240">
    <property type="entry name" value="ubiquitin"/>
    <property type="match status" value="1"/>
</dbReference>
<keyword evidence="6" id="KW-0788">Thiol protease</keyword>
<dbReference type="InterPro" id="IPR044635">
    <property type="entry name" value="UBP14-like"/>
</dbReference>
<dbReference type="Gene3D" id="3.10.20.90">
    <property type="entry name" value="Phosphatidylinositol 3-kinase Catalytic Subunit, Chain A, domain 1"/>
    <property type="match status" value="1"/>
</dbReference>
<evidence type="ECO:0000256" key="5">
    <source>
        <dbReference type="ARBA" id="ARBA00022801"/>
    </source>
</evidence>
<sequence>MKVIVKHAGQIHPVELDSSQPVSAFKNVIFFATGVPIDRMKVMIKSILLKDDSDLSKMAIKPVIGTSGPLPAPPTQPTLFHPDARLATSLKSLYSGLAHTTDAIPPFALLNNLRVLAPQFAEQDNHGHFSQQASGILDVRFYWRRDIQKKAKIMRKVKFPLQLDVSEMVGPLHLTSTDSKQVTDELRQQIQPVNSAVKQILKERDDRAKLYRRSAGTLGGVELSEAEIRATEQLKVQEAAGVLHQSIEMSNASAMYELWDSGWTRKESSAPVPSGEEDWYKFDVLSMDGGGEDSVAYILLYR</sequence>
<keyword evidence="5" id="KW-0378">Hydrolase</keyword>
<evidence type="ECO:0000256" key="3">
    <source>
        <dbReference type="ARBA" id="ARBA00022670"/>
    </source>
</evidence>
<dbReference type="Gene3D" id="3.90.70.10">
    <property type="entry name" value="Cysteine proteinases"/>
    <property type="match status" value="1"/>
</dbReference>
<feature type="domain" description="Ubiquitin-like" evidence="7">
    <location>
        <begin position="1"/>
        <end position="62"/>
    </location>
</feature>
<dbReference type="EC" id="3.4.19.12" evidence="2"/>
<dbReference type="GO" id="GO:0016579">
    <property type="term" value="P:protein deubiquitination"/>
    <property type="evidence" value="ECO:0007669"/>
    <property type="project" value="InterPro"/>
</dbReference>
<dbReference type="SUPFAM" id="SSF54001">
    <property type="entry name" value="Cysteine proteinases"/>
    <property type="match status" value="1"/>
</dbReference>
<accession>A0AAW0YHC0</accession>
<comment type="caution">
    <text evidence="8">The sequence shown here is derived from an EMBL/GenBank/DDBJ whole genome shotgun (WGS) entry which is preliminary data.</text>
</comment>
<dbReference type="InterPro" id="IPR000626">
    <property type="entry name" value="Ubiquitin-like_dom"/>
</dbReference>
<evidence type="ECO:0000256" key="2">
    <source>
        <dbReference type="ARBA" id="ARBA00012759"/>
    </source>
</evidence>
<dbReference type="GeneID" id="92183059"/>